<name>A0A1Z1UYV7_RHOHA</name>
<dbReference type="Pfam" id="PF17240">
    <property type="entry name" value="DUF5313"/>
    <property type="match status" value="1"/>
</dbReference>
<protein>
    <submittedName>
        <fullName evidence="2">Uncharacterized protein</fullName>
    </submittedName>
</protein>
<keyword evidence="1" id="KW-0472">Membrane</keyword>
<dbReference type="EMBL" id="KX443407">
    <property type="protein sequence ID" value="ARX60688.1"/>
    <property type="molecule type" value="Genomic_DNA"/>
</dbReference>
<keyword evidence="2" id="KW-0614">Plasmid</keyword>
<keyword evidence="1" id="KW-0812">Transmembrane</keyword>
<feature type="transmembrane region" description="Helical" evidence="1">
    <location>
        <begin position="69"/>
        <end position="88"/>
    </location>
</feature>
<gene>
    <name evidence="2" type="ORF">pVAPB1413_0803</name>
    <name evidence="3" type="ORF">pVAPB1533_0803</name>
</gene>
<dbReference type="InterPro" id="IPR035197">
    <property type="entry name" value="DUF5313"/>
</dbReference>
<evidence type="ECO:0000313" key="2">
    <source>
        <dbReference type="EMBL" id="ARX60583.1"/>
    </source>
</evidence>
<evidence type="ECO:0000256" key="1">
    <source>
        <dbReference type="SAM" id="Phobius"/>
    </source>
</evidence>
<geneLocation type="plasmid" evidence="2">
    <name>pVAPB1413</name>
</geneLocation>
<dbReference type="EMBL" id="KX443406">
    <property type="protein sequence ID" value="ARX60583.1"/>
    <property type="molecule type" value="Genomic_DNA"/>
</dbReference>
<dbReference type="RefSeq" id="WP_064077511.1">
    <property type="nucleotide sequence ID" value="NZ_KX443406.1"/>
</dbReference>
<dbReference type="AlphaFoldDB" id="A0A1Z1UYV7"/>
<reference evidence="2" key="1">
    <citation type="journal article" date="2017" name="Genome Biol. Evol.">
        <title>Comparative Genomics of Rhodococcus equi Virulence Plasmids Indicates Host-Driven Evolution of the vap Pathogenicity Island.</title>
        <authorList>
            <person name="MacArthur I."/>
            <person name="Anastasi E."/>
            <person name="Alvarez S."/>
            <person name="Scortti M."/>
            <person name="Vazquez-Boland J.A."/>
        </authorList>
    </citation>
    <scope>NUCLEOTIDE SEQUENCE</scope>
    <source>
        <strain evidence="2">PAM1413</strain>
        <strain evidence="3">PAM1533</strain>
        <plasmid evidence="2">pVAPB1413</plasmid>
        <plasmid evidence="3">PVAPB1533</plasmid>
    </source>
</reference>
<proteinExistence type="predicted"/>
<keyword evidence="1" id="KW-1133">Transmembrane helix</keyword>
<accession>A0A1Z1UYV7</accession>
<organism evidence="2">
    <name type="scientific">Rhodococcus hoagii</name>
    <name type="common">Corynebacterium equii</name>
    <dbReference type="NCBI Taxonomy" id="43767"/>
    <lineage>
        <taxon>Bacteria</taxon>
        <taxon>Bacillati</taxon>
        <taxon>Actinomycetota</taxon>
        <taxon>Actinomycetes</taxon>
        <taxon>Mycobacteriales</taxon>
        <taxon>Nocardiaceae</taxon>
        <taxon>Prescottella</taxon>
    </lineage>
</organism>
<geneLocation type="plasmid" evidence="3">
    <name>PVAPB1533</name>
</geneLocation>
<evidence type="ECO:0000313" key="3">
    <source>
        <dbReference type="EMBL" id="ARX60688.1"/>
    </source>
</evidence>
<sequence>MQSSTPTRTPTARQRFAYLAGRPLPPDLHEWVIADVTGPGATRRYAVRCLIPLAPILATLLFIPGPWLIRISMVLLLFLPFVYFLIALKNIYLRHRLVSHGLDPKFLDKRKQSRLDKERGDYETRYRHTR</sequence>
<feature type="transmembrane region" description="Helical" evidence="1">
    <location>
        <begin position="45"/>
        <end position="63"/>
    </location>
</feature>